<reference evidence="3 4" key="1">
    <citation type="submission" date="2019-01" db="EMBL/GenBank/DDBJ databases">
        <title>Pseudolysobacter antarctica gen. nov., sp. nov., isolated from Fildes Peninsula, Antarctica.</title>
        <authorList>
            <person name="Wei Z."/>
            <person name="Peng F."/>
        </authorList>
    </citation>
    <scope>NUCLEOTIDE SEQUENCE [LARGE SCALE GENOMIC DNA]</scope>
    <source>
        <strain evidence="3 4">AQ6-296</strain>
    </source>
</reference>
<evidence type="ECO:0000259" key="2">
    <source>
        <dbReference type="Pfam" id="PF00171"/>
    </source>
</evidence>
<proteinExistence type="predicted"/>
<dbReference type="GO" id="GO:0016620">
    <property type="term" value="F:oxidoreductase activity, acting on the aldehyde or oxo group of donors, NAD or NADP as acceptor"/>
    <property type="evidence" value="ECO:0007669"/>
    <property type="project" value="InterPro"/>
</dbReference>
<gene>
    <name evidence="3" type="ORF">ELE36_05340</name>
</gene>
<dbReference type="Gene3D" id="3.40.605.10">
    <property type="entry name" value="Aldehyde Dehydrogenase, Chain A, domain 1"/>
    <property type="match status" value="1"/>
</dbReference>
<feature type="domain" description="Aldehyde dehydrogenase" evidence="2">
    <location>
        <begin position="22"/>
        <end position="434"/>
    </location>
</feature>
<dbReference type="InterPro" id="IPR016163">
    <property type="entry name" value="Ald_DH_C"/>
</dbReference>
<dbReference type="Pfam" id="PF00171">
    <property type="entry name" value="Aldedh"/>
    <property type="match status" value="1"/>
</dbReference>
<dbReference type="KEGG" id="xbc:ELE36_05340"/>
<keyword evidence="1" id="KW-0560">Oxidoreductase</keyword>
<dbReference type="PANTHER" id="PTHR43353">
    <property type="entry name" value="SUCCINATE-SEMIALDEHYDE DEHYDROGENASE, MITOCHONDRIAL"/>
    <property type="match status" value="1"/>
</dbReference>
<dbReference type="OrthoDB" id="9770537at2"/>
<protein>
    <submittedName>
        <fullName evidence="3">Aldehyde dehydrogenase (NADP(+))</fullName>
    </submittedName>
</protein>
<dbReference type="AlphaFoldDB" id="A0A411HH44"/>
<dbReference type="RefSeq" id="WP_129832098.1">
    <property type="nucleotide sequence ID" value="NZ_CP035704.1"/>
</dbReference>
<evidence type="ECO:0000313" key="4">
    <source>
        <dbReference type="Proteomes" id="UP000291562"/>
    </source>
</evidence>
<name>A0A411HH44_9GAMM</name>
<dbReference type="PANTHER" id="PTHR43353:SF3">
    <property type="entry name" value="ALDEHYDE DEHYDROGENASE-RELATED"/>
    <property type="match status" value="1"/>
</dbReference>
<dbReference type="CDD" id="cd07129">
    <property type="entry name" value="ALDH_KGSADH"/>
    <property type="match status" value="1"/>
</dbReference>
<evidence type="ECO:0000256" key="1">
    <source>
        <dbReference type="ARBA" id="ARBA00023002"/>
    </source>
</evidence>
<dbReference type="InterPro" id="IPR016161">
    <property type="entry name" value="Ald_DH/histidinol_DH"/>
</dbReference>
<dbReference type="InterPro" id="IPR015590">
    <property type="entry name" value="Aldehyde_DH_dom"/>
</dbReference>
<dbReference type="SUPFAM" id="SSF53720">
    <property type="entry name" value="ALDH-like"/>
    <property type="match status" value="1"/>
</dbReference>
<dbReference type="Proteomes" id="UP000291562">
    <property type="component" value="Chromosome"/>
</dbReference>
<dbReference type="Gene3D" id="3.40.309.10">
    <property type="entry name" value="Aldehyde Dehydrogenase, Chain A, domain 2"/>
    <property type="match status" value="1"/>
</dbReference>
<sequence>MTESSGLSIIGAGRGKPGGKCFRAFDPTANAAYGVEFHSASSSDIEHATTLAAAAAPAFARSAGAQRVILLESIANHIETALPSLIEIIPRETGLPEARVRNETARTCLQLRLFASVLRDGDWLDARIDHGDAARSPPKPDLRSMHRALGPVAVFGASNFPLAFSVAGGDTASALAAGCPVIVKAHPAHPGTSEIIGLAIQTAIRECGLDAGIFSLLFDAEHSVGTALVKHPVIQAVGFTGSQRGGRALLALAAQRKQPIPVYAEMGSVNPVFILPGALAARAETITDGLHASVMLACGQFCTSPGLLFAADGAGYDDMRARLKSLFAESNTATMLTPGIAEAYRHGIKALAQHPGVDVLAQRDSSGSQGGPALLETDAATLLAHPELAEEVFGPSTVLVRAESVAQLTKLAEHLDGQLTATVHAEVDELGNYATLLDVLQSRAGRVLFGGFPTGVEVNHAMIHGGPWPASSDSRSTSVGSAAILRWVRPVALQNFPDALLPPELQEKNPLRLRRLVDGKFSDVSIS</sequence>
<dbReference type="InterPro" id="IPR016162">
    <property type="entry name" value="Ald_DH_N"/>
</dbReference>
<dbReference type="InterPro" id="IPR044151">
    <property type="entry name" value="ALDH_KGSADH"/>
</dbReference>
<dbReference type="EMBL" id="CP035704">
    <property type="protein sequence ID" value="QBB69838.1"/>
    <property type="molecule type" value="Genomic_DNA"/>
</dbReference>
<accession>A0A411HH44</accession>
<organism evidence="3 4">
    <name type="scientific">Pseudolysobacter antarcticus</name>
    <dbReference type="NCBI Taxonomy" id="2511995"/>
    <lineage>
        <taxon>Bacteria</taxon>
        <taxon>Pseudomonadati</taxon>
        <taxon>Pseudomonadota</taxon>
        <taxon>Gammaproteobacteria</taxon>
        <taxon>Lysobacterales</taxon>
        <taxon>Rhodanobacteraceae</taxon>
        <taxon>Pseudolysobacter</taxon>
    </lineage>
</organism>
<keyword evidence="4" id="KW-1185">Reference proteome</keyword>
<evidence type="ECO:0000313" key="3">
    <source>
        <dbReference type="EMBL" id="QBB69838.1"/>
    </source>
</evidence>
<dbReference type="InterPro" id="IPR050740">
    <property type="entry name" value="Aldehyde_DH_Superfamily"/>
</dbReference>